<evidence type="ECO:0000259" key="6">
    <source>
        <dbReference type="Pfam" id="PF03755"/>
    </source>
</evidence>
<dbReference type="InterPro" id="IPR005229">
    <property type="entry name" value="YicC/YloC-like"/>
</dbReference>
<dbReference type="AlphaFoldDB" id="A0A4Y8WR61"/>
<evidence type="ECO:0000259" key="7">
    <source>
        <dbReference type="Pfam" id="PF08340"/>
    </source>
</evidence>
<evidence type="ECO:0000256" key="4">
    <source>
        <dbReference type="ARBA" id="ARBA00022801"/>
    </source>
</evidence>
<dbReference type="Pfam" id="PF03755">
    <property type="entry name" value="YicC-like_N"/>
    <property type="match status" value="1"/>
</dbReference>
<dbReference type="Proteomes" id="UP000297225">
    <property type="component" value="Unassembled WGS sequence"/>
</dbReference>
<organism evidence="8 9">
    <name type="scientific">Porphyromonas levii</name>
    <dbReference type="NCBI Taxonomy" id="28114"/>
    <lineage>
        <taxon>Bacteria</taxon>
        <taxon>Pseudomonadati</taxon>
        <taxon>Bacteroidota</taxon>
        <taxon>Bacteroidia</taxon>
        <taxon>Bacteroidales</taxon>
        <taxon>Porphyromonadaceae</taxon>
        <taxon>Porphyromonas</taxon>
    </lineage>
</organism>
<keyword evidence="3" id="KW-0255">Endonuclease</keyword>
<dbReference type="RefSeq" id="WP_018358952.1">
    <property type="nucleotide sequence ID" value="NZ_CP197400.1"/>
</dbReference>
<comment type="cofactor">
    <cofactor evidence="1">
        <name>a divalent metal cation</name>
        <dbReference type="ChEBI" id="CHEBI:60240"/>
    </cofactor>
</comment>
<dbReference type="PANTHER" id="PTHR30636">
    <property type="entry name" value="UPF0701 PROTEIN YICC"/>
    <property type="match status" value="1"/>
</dbReference>
<dbReference type="OrthoDB" id="9771229at2"/>
<gene>
    <name evidence="8" type="ORF">E4P47_02800</name>
</gene>
<dbReference type="Pfam" id="PF08340">
    <property type="entry name" value="YicC-like_C"/>
    <property type="match status" value="1"/>
</dbReference>
<evidence type="ECO:0000256" key="2">
    <source>
        <dbReference type="ARBA" id="ARBA00022722"/>
    </source>
</evidence>
<comment type="caution">
    <text evidence="8">The sequence shown here is derived from an EMBL/GenBank/DDBJ whole genome shotgun (WGS) entry which is preliminary data.</text>
</comment>
<evidence type="ECO:0000256" key="1">
    <source>
        <dbReference type="ARBA" id="ARBA00001968"/>
    </source>
</evidence>
<dbReference type="EMBL" id="SPNC01000026">
    <property type="protein sequence ID" value="TFH96214.1"/>
    <property type="molecule type" value="Genomic_DNA"/>
</dbReference>
<dbReference type="GO" id="GO:0004521">
    <property type="term" value="F:RNA endonuclease activity"/>
    <property type="evidence" value="ECO:0007669"/>
    <property type="project" value="InterPro"/>
</dbReference>
<sequence length="294" mass="33976">MIHSMTGFGKAEAKTATKKITVEVRSVNSKQADLSLRCPSEIRHIEMPARKLVTAKLQRGKIDLFITYEQLHTEPSISLNQELAGKYWALLQDFSQATSIPLPSDPMRTIMNMPGVIENDRKESEEDEHALEEISMKAITEACDHLNEFRLQEGQALYNGFVKNIQEISTLLDSITPYEEERITEIRQRIEEGLSKYVDVDYDRSRLEQEMIYYIEKLDVNEEKNRLRNHLKYFLETLDLEEVGQGRKLGFISQEMGREINTLGSKSNHATLQKIVVKMKDELEQIKEQVLNVL</sequence>
<evidence type="ECO:0000256" key="5">
    <source>
        <dbReference type="ARBA" id="ARBA00035648"/>
    </source>
</evidence>
<evidence type="ECO:0000313" key="9">
    <source>
        <dbReference type="Proteomes" id="UP000297225"/>
    </source>
</evidence>
<feature type="domain" description="Endoribonuclease YicC-like C-terminal" evidence="7">
    <location>
        <begin position="178"/>
        <end position="293"/>
    </location>
</feature>
<dbReference type="InterPro" id="IPR013551">
    <property type="entry name" value="YicC-like_C"/>
</dbReference>
<evidence type="ECO:0000313" key="8">
    <source>
        <dbReference type="EMBL" id="TFH96214.1"/>
    </source>
</evidence>
<keyword evidence="4" id="KW-0378">Hydrolase</keyword>
<protein>
    <submittedName>
        <fullName evidence="8">YicC family protein</fullName>
    </submittedName>
</protein>
<dbReference type="NCBIfam" id="TIGR00255">
    <property type="entry name" value="YicC/YloC family endoribonuclease"/>
    <property type="match status" value="1"/>
</dbReference>
<keyword evidence="2" id="KW-0540">Nuclease</keyword>
<dbReference type="STRING" id="1122973.GCA_000379925_01726"/>
<proteinExistence type="inferred from homology"/>
<evidence type="ECO:0000256" key="3">
    <source>
        <dbReference type="ARBA" id="ARBA00022759"/>
    </source>
</evidence>
<dbReference type="InterPro" id="IPR013527">
    <property type="entry name" value="YicC-like_N"/>
</dbReference>
<comment type="similarity">
    <text evidence="5">Belongs to the YicC/YloC family.</text>
</comment>
<dbReference type="GeneID" id="66796695"/>
<feature type="domain" description="Endoribonuclease YicC-like N-terminal" evidence="6">
    <location>
        <begin position="2"/>
        <end position="158"/>
    </location>
</feature>
<accession>A0A4Y8WR61</accession>
<dbReference type="GO" id="GO:0016787">
    <property type="term" value="F:hydrolase activity"/>
    <property type="evidence" value="ECO:0007669"/>
    <property type="project" value="UniProtKB-KW"/>
</dbReference>
<name>A0A4Y8WR61_9PORP</name>
<reference evidence="8 9" key="1">
    <citation type="submission" date="2019-03" db="EMBL/GenBank/DDBJ databases">
        <title>Porphyromonas levii Isolated from the Uterus of Dairy Cows.</title>
        <authorList>
            <person name="Francis A.M."/>
        </authorList>
    </citation>
    <scope>NUCLEOTIDE SEQUENCE [LARGE SCALE GENOMIC DNA]</scope>
    <source>
        <strain evidence="8 9">AF5678</strain>
    </source>
</reference>
<keyword evidence="9" id="KW-1185">Reference proteome</keyword>
<dbReference type="PANTHER" id="PTHR30636:SF3">
    <property type="entry name" value="UPF0701 PROTEIN YICC"/>
    <property type="match status" value="1"/>
</dbReference>